<dbReference type="Proteomes" id="UP000596660">
    <property type="component" value="Unplaced"/>
</dbReference>
<feature type="region of interest" description="Disordered" evidence="1">
    <location>
        <begin position="353"/>
        <end position="394"/>
    </location>
</feature>
<evidence type="ECO:0000256" key="1">
    <source>
        <dbReference type="SAM" id="MobiDB-lite"/>
    </source>
</evidence>
<keyword evidence="4" id="KW-1185">Reference proteome</keyword>
<name>A0A803LX25_CHEQI</name>
<dbReference type="PANTHER" id="PTHR33836:SF7">
    <property type="entry name" value="LOW-TEMPERATURE-INDUCED PROTEIN"/>
    <property type="match status" value="1"/>
</dbReference>
<feature type="region of interest" description="Disordered" evidence="1">
    <location>
        <begin position="87"/>
        <end position="126"/>
    </location>
</feature>
<reference evidence="3" key="2">
    <citation type="submission" date="2021-03" db="UniProtKB">
        <authorList>
            <consortium name="EnsemblPlants"/>
        </authorList>
    </citation>
    <scope>IDENTIFICATION</scope>
</reference>
<dbReference type="GO" id="GO:0009737">
    <property type="term" value="P:response to abscisic acid"/>
    <property type="evidence" value="ECO:0007669"/>
    <property type="project" value="InterPro"/>
</dbReference>
<evidence type="ECO:0000313" key="4">
    <source>
        <dbReference type="Proteomes" id="UP000596660"/>
    </source>
</evidence>
<reference evidence="3" key="1">
    <citation type="journal article" date="2017" name="Nature">
        <title>The genome of Chenopodium quinoa.</title>
        <authorList>
            <person name="Jarvis D.E."/>
            <person name="Ho Y.S."/>
            <person name="Lightfoot D.J."/>
            <person name="Schmoeckel S.M."/>
            <person name="Li B."/>
            <person name="Borm T.J.A."/>
            <person name="Ohyanagi H."/>
            <person name="Mineta K."/>
            <person name="Michell C.T."/>
            <person name="Saber N."/>
            <person name="Kharbatia N.M."/>
            <person name="Rupper R.R."/>
            <person name="Sharp A.R."/>
            <person name="Dally N."/>
            <person name="Boughton B.A."/>
            <person name="Woo Y.H."/>
            <person name="Gao G."/>
            <person name="Schijlen E.G.W.M."/>
            <person name="Guo X."/>
            <person name="Momin A.A."/>
            <person name="Negrao S."/>
            <person name="Al-Babili S."/>
            <person name="Gehring C."/>
            <person name="Roessner U."/>
            <person name="Jung C."/>
            <person name="Murphy K."/>
            <person name="Arold S.T."/>
            <person name="Gojobori T."/>
            <person name="van der Linden C.G."/>
            <person name="van Loo E.N."/>
            <person name="Jellen E.N."/>
            <person name="Maughan P.J."/>
            <person name="Tester M."/>
        </authorList>
    </citation>
    <scope>NUCLEOTIDE SEQUENCE [LARGE SCALE GENOMIC DNA]</scope>
    <source>
        <strain evidence="3">cv. PI 614886</strain>
    </source>
</reference>
<feature type="compositionally biased region" description="Basic and acidic residues" evidence="1">
    <location>
        <begin position="198"/>
        <end position="209"/>
    </location>
</feature>
<dbReference type="OMA" id="FNTQVWD"/>
<dbReference type="Pfam" id="PF23399">
    <property type="entry name" value="LTI65_PGEED"/>
    <property type="match status" value="1"/>
</dbReference>
<feature type="region of interest" description="Disordered" evidence="1">
    <location>
        <begin position="1"/>
        <end position="31"/>
    </location>
</feature>
<feature type="compositionally biased region" description="Acidic residues" evidence="1">
    <location>
        <begin position="210"/>
        <end position="220"/>
    </location>
</feature>
<feature type="compositionally biased region" description="Basic and acidic residues" evidence="1">
    <location>
        <begin position="231"/>
        <end position="262"/>
    </location>
</feature>
<feature type="compositionally biased region" description="Low complexity" evidence="1">
    <location>
        <begin position="353"/>
        <end position="371"/>
    </location>
</feature>
<feature type="domain" description="LTI65/LTI78 PGEED repeat" evidence="2">
    <location>
        <begin position="300"/>
        <end position="329"/>
    </location>
</feature>
<dbReference type="AlphaFoldDB" id="A0A803LX25"/>
<dbReference type="PANTHER" id="PTHR33836">
    <property type="entry name" value="LOW-TEMPERATURE-INDUCED 65 KDA PROTEIN-RELATED"/>
    <property type="match status" value="1"/>
</dbReference>
<feature type="compositionally biased region" description="Polar residues" evidence="1">
    <location>
        <begin position="1"/>
        <end position="13"/>
    </location>
</feature>
<feature type="compositionally biased region" description="Basic and acidic residues" evidence="1">
    <location>
        <begin position="16"/>
        <end position="25"/>
    </location>
</feature>
<feature type="compositionally biased region" description="Basic and acidic residues" evidence="1">
    <location>
        <begin position="94"/>
        <end position="105"/>
    </location>
</feature>
<protein>
    <recommendedName>
        <fullName evidence="2">LTI65/LTI78 PGEED repeat domain-containing protein</fullName>
    </recommendedName>
</protein>
<organism evidence="3 4">
    <name type="scientific">Chenopodium quinoa</name>
    <name type="common">Quinoa</name>
    <dbReference type="NCBI Taxonomy" id="63459"/>
    <lineage>
        <taxon>Eukaryota</taxon>
        <taxon>Viridiplantae</taxon>
        <taxon>Streptophyta</taxon>
        <taxon>Embryophyta</taxon>
        <taxon>Tracheophyta</taxon>
        <taxon>Spermatophyta</taxon>
        <taxon>Magnoliopsida</taxon>
        <taxon>eudicotyledons</taxon>
        <taxon>Gunneridae</taxon>
        <taxon>Pentapetalae</taxon>
        <taxon>Caryophyllales</taxon>
        <taxon>Chenopodiaceae</taxon>
        <taxon>Chenopodioideae</taxon>
        <taxon>Atripliceae</taxon>
        <taxon>Chenopodium</taxon>
    </lineage>
</organism>
<feature type="compositionally biased region" description="Polar residues" evidence="1">
    <location>
        <begin position="275"/>
        <end position="292"/>
    </location>
</feature>
<evidence type="ECO:0000259" key="2">
    <source>
        <dbReference type="Pfam" id="PF23399"/>
    </source>
</evidence>
<feature type="region of interest" description="Disordered" evidence="1">
    <location>
        <begin position="144"/>
        <end position="263"/>
    </location>
</feature>
<sequence>DQNPTSDGNTLSTVGRAHDQEDDHLHRGKKLSVLGKVKEKAKKWRQTLIRKKSGHDDDGNRTPSWGVALEDYVDEDEHDHNIGSLAYESNCEPKSSKEVTKHERANPLASEKQIYNNNAKRQIDNEVKQKLPTLRFRTVRPTLGKSYSDNAVGNPSISDDSINEAPRAQSLGNHLREKHPSPSKFTLDTLIAQRKSNKQKEKLPHHEELLTEEAVVDESSETQNVIEESTCEGKRTKTEGDDDKINATREQEQESPITKKTESYANATEAIHDINNTSSSNTQQLPMGSPQSIREEQKWDKGVSLKEYFKNKLEPGEDEKVLSQVITEVISPRRSPTEKGVVEKVKTAVSMLLQSEEPSSPSSMKTSRSSSLIPVSINAHEVEEEGQEGGMQAN</sequence>
<dbReference type="InterPro" id="IPR057059">
    <property type="entry name" value="LTI65/LTI78_PGEED"/>
</dbReference>
<evidence type="ECO:0000313" key="3">
    <source>
        <dbReference type="EnsemblPlants" id="AUR62020026-RA:cds"/>
    </source>
</evidence>
<dbReference type="InterPro" id="IPR037491">
    <property type="entry name" value="LTI78/LTI65"/>
</dbReference>
<dbReference type="EnsemblPlants" id="AUR62020026-RA">
    <property type="protein sequence ID" value="AUR62020026-RA:cds"/>
    <property type="gene ID" value="AUR62020026"/>
</dbReference>
<dbReference type="Gramene" id="AUR62020026-RA">
    <property type="protein sequence ID" value="AUR62020026-RA:cds"/>
    <property type="gene ID" value="AUR62020026"/>
</dbReference>
<accession>A0A803LX25</accession>
<feature type="compositionally biased region" description="Polar residues" evidence="1">
    <location>
        <begin position="145"/>
        <end position="160"/>
    </location>
</feature>
<feature type="region of interest" description="Disordered" evidence="1">
    <location>
        <begin position="275"/>
        <end position="299"/>
    </location>
</feature>
<proteinExistence type="predicted"/>